<dbReference type="Pfam" id="PF05746">
    <property type="entry name" value="DALR_1"/>
    <property type="match status" value="1"/>
</dbReference>
<dbReference type="Gene3D" id="1.10.730.10">
    <property type="entry name" value="Isoleucyl-tRNA Synthetase, Domain 1"/>
    <property type="match status" value="1"/>
</dbReference>
<feature type="domain" description="Arginyl tRNA synthetase N-terminal" evidence="14">
    <location>
        <begin position="4"/>
        <end position="90"/>
    </location>
</feature>
<dbReference type="GO" id="GO:0005737">
    <property type="term" value="C:cytoplasm"/>
    <property type="evidence" value="ECO:0007669"/>
    <property type="project" value="UniProtKB-SubCell"/>
</dbReference>
<dbReference type="Pfam" id="PF03485">
    <property type="entry name" value="Arg_tRNA_synt_N"/>
    <property type="match status" value="1"/>
</dbReference>
<dbReference type="PANTHER" id="PTHR11956:SF5">
    <property type="entry name" value="ARGININE--TRNA LIGASE, CYTOPLASMIC"/>
    <property type="match status" value="1"/>
</dbReference>
<evidence type="ECO:0000256" key="3">
    <source>
        <dbReference type="ARBA" id="ARBA00011245"/>
    </source>
</evidence>
<evidence type="ECO:0000256" key="9">
    <source>
        <dbReference type="ARBA" id="ARBA00023146"/>
    </source>
</evidence>
<organism evidence="15 16">
    <name type="scientific">Candidatus Veblenbacteria bacterium RIFOXYA2_FULL_43_9</name>
    <dbReference type="NCBI Taxonomy" id="1802425"/>
    <lineage>
        <taxon>Bacteria</taxon>
        <taxon>Candidatus Vebleniibacteriota</taxon>
    </lineage>
</organism>
<evidence type="ECO:0000313" key="15">
    <source>
        <dbReference type="EMBL" id="OHA54586.1"/>
    </source>
</evidence>
<dbReference type="SUPFAM" id="SSF47323">
    <property type="entry name" value="Anticodon-binding domain of a subclass of class I aminoacyl-tRNA synthetases"/>
    <property type="match status" value="1"/>
</dbReference>
<accession>A0A1G2Q1Y2</accession>
<keyword evidence="6 11" id="KW-0547">Nucleotide-binding</keyword>
<dbReference type="PANTHER" id="PTHR11956">
    <property type="entry name" value="ARGINYL-TRNA SYNTHETASE"/>
    <property type="match status" value="1"/>
</dbReference>
<evidence type="ECO:0000256" key="8">
    <source>
        <dbReference type="ARBA" id="ARBA00022917"/>
    </source>
</evidence>
<keyword evidence="4 11" id="KW-0963">Cytoplasm</keyword>
<comment type="subcellular location">
    <subcellularLocation>
        <location evidence="1 11">Cytoplasm</location>
    </subcellularLocation>
</comment>
<feature type="domain" description="DALR anticodon binding" evidence="13">
    <location>
        <begin position="455"/>
        <end position="572"/>
    </location>
</feature>
<dbReference type="CDD" id="cd07956">
    <property type="entry name" value="Anticodon_Ia_Arg"/>
    <property type="match status" value="1"/>
</dbReference>
<comment type="similarity">
    <text evidence="2 11 12">Belongs to the class-I aminoacyl-tRNA synthetase family.</text>
</comment>
<evidence type="ECO:0000256" key="7">
    <source>
        <dbReference type="ARBA" id="ARBA00022840"/>
    </source>
</evidence>
<dbReference type="GO" id="GO:0004814">
    <property type="term" value="F:arginine-tRNA ligase activity"/>
    <property type="evidence" value="ECO:0007669"/>
    <property type="project" value="UniProtKB-UniRule"/>
</dbReference>
<proteinExistence type="inferred from homology"/>
<comment type="subunit">
    <text evidence="3 11">Monomer.</text>
</comment>
<keyword evidence="7 11" id="KW-0067">ATP-binding</keyword>
<dbReference type="PROSITE" id="PS00178">
    <property type="entry name" value="AA_TRNA_LIGASE_I"/>
    <property type="match status" value="1"/>
</dbReference>
<evidence type="ECO:0000259" key="13">
    <source>
        <dbReference type="SMART" id="SM00836"/>
    </source>
</evidence>
<sequence>MLSQKLQAEVAKAAHKHYQFKAEEVEVEPTRELSHGDLTTNVALKIASKWGVPVRQAAETITDELKQSRLVNTVCSRMEIAGPGFINFWIKPTVFLKQLPELIKSQKRNIYKGQKVLVEFSSPNIAKPMHVGHIRSTIIGAALANIYQALGANVYRLNHLGDWGTQFGKLIAAYKRWGKREQVKKAPIEEMLKLYVKFHEEMKTEPELETEGQREFLKLEQGNRQNKALWNWFKHESLMEFEVLYKRLGVKFSHVTGESYYEPMLKGVVAELLRRKFATKNSDGSVVVHLEAESLPPCLVQKSDGGSLYATRDLAAIRYRVKKFKPNKILYVVGNEQALHFDQVFSIAKLAGYASSTELRHIKYGLILGEDKQKLATREGRIIPLADVLNKAHELAYKIVQNKNPSLPSKVKERIAEAVGVGSVKYNDLSQNRHTDITFNWQKMLELEGNSAPYLQYTYVRLKSVLKKAGGKRHPVMSVKSLASVGEQDLIVLRTLMRYPEFLRRAAEDCGPHLLAAYLYELANQVNIFYHVAPVIKAESTLRIFRLSLISIAAEVIKEGLNILGITTVEQM</sequence>
<reference evidence="15 16" key="1">
    <citation type="journal article" date="2016" name="Nat. Commun.">
        <title>Thousands of microbial genomes shed light on interconnected biogeochemical processes in an aquifer system.</title>
        <authorList>
            <person name="Anantharaman K."/>
            <person name="Brown C.T."/>
            <person name="Hug L.A."/>
            <person name="Sharon I."/>
            <person name="Castelle C.J."/>
            <person name="Probst A.J."/>
            <person name="Thomas B.C."/>
            <person name="Singh A."/>
            <person name="Wilkins M.J."/>
            <person name="Karaoz U."/>
            <person name="Brodie E.L."/>
            <person name="Williams K.H."/>
            <person name="Hubbard S.S."/>
            <person name="Banfield J.F."/>
        </authorList>
    </citation>
    <scope>NUCLEOTIDE SEQUENCE [LARGE SCALE GENOMIC DNA]</scope>
</reference>
<evidence type="ECO:0000256" key="10">
    <source>
        <dbReference type="ARBA" id="ARBA00049339"/>
    </source>
</evidence>
<dbReference type="SUPFAM" id="SSF55190">
    <property type="entry name" value="Arginyl-tRNA synthetase (ArgRS), N-terminal 'additional' domain"/>
    <property type="match status" value="1"/>
</dbReference>
<dbReference type="EMBL" id="MHTB01000044">
    <property type="protein sequence ID" value="OHA54586.1"/>
    <property type="molecule type" value="Genomic_DNA"/>
</dbReference>
<comment type="catalytic activity">
    <reaction evidence="10 11">
        <text>tRNA(Arg) + L-arginine + ATP = L-arginyl-tRNA(Arg) + AMP + diphosphate</text>
        <dbReference type="Rhea" id="RHEA:20301"/>
        <dbReference type="Rhea" id="RHEA-COMP:9658"/>
        <dbReference type="Rhea" id="RHEA-COMP:9673"/>
        <dbReference type="ChEBI" id="CHEBI:30616"/>
        <dbReference type="ChEBI" id="CHEBI:32682"/>
        <dbReference type="ChEBI" id="CHEBI:33019"/>
        <dbReference type="ChEBI" id="CHEBI:78442"/>
        <dbReference type="ChEBI" id="CHEBI:78513"/>
        <dbReference type="ChEBI" id="CHEBI:456215"/>
        <dbReference type="EC" id="6.1.1.19"/>
    </reaction>
</comment>
<dbReference type="PRINTS" id="PR01038">
    <property type="entry name" value="TRNASYNTHARG"/>
</dbReference>
<evidence type="ECO:0000256" key="1">
    <source>
        <dbReference type="ARBA" id="ARBA00004496"/>
    </source>
</evidence>
<protein>
    <recommendedName>
        <fullName evidence="11">Arginine--tRNA ligase</fullName>
        <ecNumber evidence="11">6.1.1.19</ecNumber>
    </recommendedName>
    <alternativeName>
        <fullName evidence="11">Arginyl-tRNA synthetase</fullName>
        <shortName evidence="11">ArgRS</shortName>
    </alternativeName>
</protein>
<feature type="short sequence motif" description="'HIGH' region" evidence="11">
    <location>
        <begin position="123"/>
        <end position="133"/>
    </location>
</feature>
<dbReference type="EC" id="6.1.1.19" evidence="11"/>
<dbReference type="Gene3D" id="3.40.50.620">
    <property type="entry name" value="HUPs"/>
    <property type="match status" value="1"/>
</dbReference>
<keyword evidence="5 11" id="KW-0436">Ligase</keyword>
<dbReference type="SMART" id="SM01016">
    <property type="entry name" value="Arg_tRNA_synt_N"/>
    <property type="match status" value="1"/>
</dbReference>
<name>A0A1G2Q1Y2_9BACT</name>
<evidence type="ECO:0000256" key="11">
    <source>
        <dbReference type="HAMAP-Rule" id="MF_00123"/>
    </source>
</evidence>
<evidence type="ECO:0000313" key="16">
    <source>
        <dbReference type="Proteomes" id="UP000178936"/>
    </source>
</evidence>
<evidence type="ECO:0000256" key="5">
    <source>
        <dbReference type="ARBA" id="ARBA00022598"/>
    </source>
</evidence>
<dbReference type="InterPro" id="IPR001412">
    <property type="entry name" value="aa-tRNA-synth_I_CS"/>
</dbReference>
<dbReference type="CDD" id="cd00671">
    <property type="entry name" value="ArgRS_core"/>
    <property type="match status" value="1"/>
</dbReference>
<comment type="caution">
    <text evidence="15">The sequence shown here is derived from an EMBL/GenBank/DDBJ whole genome shotgun (WGS) entry which is preliminary data.</text>
</comment>
<dbReference type="InterPro" id="IPR005148">
    <property type="entry name" value="Arg-tRNA-synth_N"/>
</dbReference>
<dbReference type="SMART" id="SM00836">
    <property type="entry name" value="DALR_1"/>
    <property type="match status" value="1"/>
</dbReference>
<dbReference type="InterPro" id="IPR014729">
    <property type="entry name" value="Rossmann-like_a/b/a_fold"/>
</dbReference>
<dbReference type="Proteomes" id="UP000178936">
    <property type="component" value="Unassembled WGS sequence"/>
</dbReference>
<dbReference type="InterPro" id="IPR036695">
    <property type="entry name" value="Arg-tRNA-synth_N_sf"/>
</dbReference>
<evidence type="ECO:0000256" key="6">
    <source>
        <dbReference type="ARBA" id="ARBA00022741"/>
    </source>
</evidence>
<dbReference type="InterPro" id="IPR008909">
    <property type="entry name" value="DALR_anticod-bd"/>
</dbReference>
<dbReference type="FunFam" id="1.10.730.10:FF:000006">
    <property type="entry name" value="Arginyl-tRNA synthetase 2, mitochondrial"/>
    <property type="match status" value="1"/>
</dbReference>
<keyword evidence="8 11" id="KW-0648">Protein biosynthesis</keyword>
<evidence type="ECO:0000256" key="2">
    <source>
        <dbReference type="ARBA" id="ARBA00005594"/>
    </source>
</evidence>
<gene>
    <name evidence="11" type="primary">argS</name>
    <name evidence="15" type="ORF">A2226_00255</name>
</gene>
<dbReference type="InterPro" id="IPR035684">
    <property type="entry name" value="ArgRS_core"/>
</dbReference>
<evidence type="ECO:0000256" key="4">
    <source>
        <dbReference type="ARBA" id="ARBA00022490"/>
    </source>
</evidence>
<dbReference type="HAMAP" id="MF_00123">
    <property type="entry name" value="Arg_tRNA_synth"/>
    <property type="match status" value="1"/>
</dbReference>
<evidence type="ECO:0000259" key="14">
    <source>
        <dbReference type="SMART" id="SM01016"/>
    </source>
</evidence>
<dbReference type="AlphaFoldDB" id="A0A1G2Q1Y2"/>
<keyword evidence="9 11" id="KW-0030">Aminoacyl-tRNA synthetase</keyword>
<evidence type="ECO:0000256" key="12">
    <source>
        <dbReference type="RuleBase" id="RU363038"/>
    </source>
</evidence>
<dbReference type="Pfam" id="PF00750">
    <property type="entry name" value="tRNA-synt_1d"/>
    <property type="match status" value="1"/>
</dbReference>
<dbReference type="NCBIfam" id="TIGR00456">
    <property type="entry name" value="argS"/>
    <property type="match status" value="1"/>
</dbReference>
<dbReference type="InterPro" id="IPR009080">
    <property type="entry name" value="tRNAsynth_Ia_anticodon-bd"/>
</dbReference>
<dbReference type="InterPro" id="IPR001278">
    <property type="entry name" value="Arg-tRNA-ligase"/>
</dbReference>
<dbReference type="FunFam" id="3.40.50.620:FF:000116">
    <property type="entry name" value="Arginine--tRNA ligase"/>
    <property type="match status" value="1"/>
</dbReference>
<dbReference type="SUPFAM" id="SSF52374">
    <property type="entry name" value="Nucleotidylyl transferase"/>
    <property type="match status" value="1"/>
</dbReference>
<dbReference type="GO" id="GO:0006420">
    <property type="term" value="P:arginyl-tRNA aminoacylation"/>
    <property type="evidence" value="ECO:0007669"/>
    <property type="project" value="UniProtKB-UniRule"/>
</dbReference>
<dbReference type="GO" id="GO:0005524">
    <property type="term" value="F:ATP binding"/>
    <property type="evidence" value="ECO:0007669"/>
    <property type="project" value="UniProtKB-UniRule"/>
</dbReference>
<dbReference type="Gene3D" id="3.30.1360.70">
    <property type="entry name" value="Arginyl tRNA synthetase N-terminal domain"/>
    <property type="match status" value="1"/>
</dbReference>